<accession>A0A9Q9ILQ0</accession>
<dbReference type="EMBL" id="CP073767">
    <property type="protein sequence ID" value="UWZ57871.1"/>
    <property type="molecule type" value="Genomic_DNA"/>
</dbReference>
<dbReference type="Gene3D" id="3.40.50.620">
    <property type="entry name" value="HUPs"/>
    <property type="match status" value="2"/>
</dbReference>
<dbReference type="Pfam" id="PF00582">
    <property type="entry name" value="Usp"/>
    <property type="match status" value="2"/>
</dbReference>
<dbReference type="SUPFAM" id="SSF52402">
    <property type="entry name" value="Adenine nucleotide alpha hydrolases-like"/>
    <property type="match status" value="2"/>
</dbReference>
<dbReference type="AlphaFoldDB" id="A0A9Q9ILQ0"/>
<organism evidence="3 4">
    <name type="scientific">Dactylosporangium aurantiacum</name>
    <dbReference type="NCBI Taxonomy" id="35754"/>
    <lineage>
        <taxon>Bacteria</taxon>
        <taxon>Bacillati</taxon>
        <taxon>Actinomycetota</taxon>
        <taxon>Actinomycetes</taxon>
        <taxon>Micromonosporales</taxon>
        <taxon>Micromonosporaceae</taxon>
        <taxon>Dactylosporangium</taxon>
    </lineage>
</organism>
<dbReference type="Proteomes" id="UP001058003">
    <property type="component" value="Chromosome"/>
</dbReference>
<dbReference type="PANTHER" id="PTHR46268">
    <property type="entry name" value="STRESS RESPONSE PROTEIN NHAX"/>
    <property type="match status" value="1"/>
</dbReference>
<proteinExistence type="inferred from homology"/>
<dbReference type="PANTHER" id="PTHR46268:SF6">
    <property type="entry name" value="UNIVERSAL STRESS PROTEIN UP12"/>
    <property type="match status" value="1"/>
</dbReference>
<dbReference type="InterPro" id="IPR014729">
    <property type="entry name" value="Rossmann-like_a/b/a_fold"/>
</dbReference>
<dbReference type="RefSeq" id="WP_162189922.1">
    <property type="nucleotide sequence ID" value="NZ_CP073767.1"/>
</dbReference>
<protein>
    <submittedName>
        <fullName evidence="3">Universal stress protein</fullName>
    </submittedName>
</protein>
<sequence>MSTLRTEPTGQAPVAPPAIADRIAVGVEVSRSGLAALEWATAETAGTGAHLTVCHVQGHDDDDPAPDPSTLALTRPDLERYIRRSRQRVGAGQCSVELPPGDLVRALLALSERADLLVVGSRNKADPLHRSVASRLAAQAHCPVVIVRPVMGYEAAPFAGHVVVGVDGTPASAAAVRLAFAYARRHGRAVTAVHVDDRRPGDFWVDDRFLETHFTAEPPGLDLLARAVEPVAAGFPRIPVQRAVYGGDPVDGLRRAASGAALLVLGRHGHRRPAPLRLGSTSRAFASRAACVVAVVPEDTQPD</sequence>
<evidence type="ECO:0000313" key="4">
    <source>
        <dbReference type="Proteomes" id="UP001058003"/>
    </source>
</evidence>
<dbReference type="KEGG" id="daur:Daura_17885"/>
<dbReference type="InterPro" id="IPR006015">
    <property type="entry name" value="Universal_stress_UspA"/>
</dbReference>
<gene>
    <name evidence="3" type="ORF">Daura_17885</name>
</gene>
<evidence type="ECO:0000256" key="1">
    <source>
        <dbReference type="ARBA" id="ARBA00008791"/>
    </source>
</evidence>
<feature type="domain" description="UspA" evidence="2">
    <location>
        <begin position="21"/>
        <end position="148"/>
    </location>
</feature>
<name>A0A9Q9ILQ0_9ACTN</name>
<keyword evidence="4" id="KW-1185">Reference proteome</keyword>
<dbReference type="PRINTS" id="PR01438">
    <property type="entry name" value="UNVRSLSTRESS"/>
</dbReference>
<dbReference type="InterPro" id="IPR006016">
    <property type="entry name" value="UspA"/>
</dbReference>
<comment type="similarity">
    <text evidence="1">Belongs to the universal stress protein A family.</text>
</comment>
<reference evidence="3" key="1">
    <citation type="submission" date="2021-04" db="EMBL/GenBank/DDBJ databases">
        <title>Dactylosporangium aurantiacum NRRL B-8018 full assembly.</title>
        <authorList>
            <person name="Hartkoorn R.C."/>
            <person name="Beaudoing E."/>
            <person name="Hot D."/>
        </authorList>
    </citation>
    <scope>NUCLEOTIDE SEQUENCE</scope>
    <source>
        <strain evidence="3">NRRL B-8018</strain>
    </source>
</reference>
<evidence type="ECO:0000313" key="3">
    <source>
        <dbReference type="EMBL" id="UWZ57871.1"/>
    </source>
</evidence>
<feature type="domain" description="UspA" evidence="2">
    <location>
        <begin position="161"/>
        <end position="297"/>
    </location>
</feature>
<dbReference type="CDD" id="cd00293">
    <property type="entry name" value="USP-like"/>
    <property type="match status" value="2"/>
</dbReference>
<evidence type="ECO:0000259" key="2">
    <source>
        <dbReference type="Pfam" id="PF00582"/>
    </source>
</evidence>